<dbReference type="AlphaFoldDB" id="D2V7S5"/>
<dbReference type="OrthoDB" id="1065058at2759"/>
<evidence type="ECO:0000313" key="1">
    <source>
        <dbReference type="EMBL" id="EFC47052.1"/>
    </source>
</evidence>
<dbReference type="PANTHER" id="PTHR47438">
    <property type="entry name" value="PHOSPHATE METABOLISM PROTEIN 8-RELATED"/>
    <property type="match status" value="1"/>
</dbReference>
<dbReference type="EMBL" id="GG738856">
    <property type="protein sequence ID" value="EFC47052.1"/>
    <property type="molecule type" value="Genomic_DNA"/>
</dbReference>
<dbReference type="Pfam" id="PF00702">
    <property type="entry name" value="Hydrolase"/>
    <property type="match status" value="1"/>
</dbReference>
<sequence length="214" mass="24187">MCVRDRIAQYLSEVLAIENPMEKSINLYLQHGTTLRGLIHEGYDVDPLTFYHYVHSGFGLDGVTKNDVELHAMISKLKTNIDKLILFTNSDSKHANRLMDHLGITELFDKVVCYEDLDLSVKPHPHSYELAAELSGLPSGSCDQHQLSWKEMVATGQLEIYFADDNLKNIMASIDMGWNACWVCEQGLQGPPNEGIPVIQVITQIVKVWPKLFE</sequence>
<dbReference type="RefSeq" id="XP_002679796.1">
    <property type="nucleotide sequence ID" value="XM_002679750.1"/>
</dbReference>
<dbReference type="Gene3D" id="3.40.50.1000">
    <property type="entry name" value="HAD superfamily/HAD-like"/>
    <property type="match status" value="1"/>
</dbReference>
<dbReference type="OMA" id="NACWVCE"/>
<dbReference type="VEuPathDB" id="AmoebaDB:NAEGRDRAFT_64908"/>
<gene>
    <name evidence="1" type="ORF">NAEGRDRAFT_64908</name>
</gene>
<dbReference type="GeneID" id="8861229"/>
<dbReference type="eggNOG" id="KOG3109">
    <property type="taxonomic scope" value="Eukaryota"/>
</dbReference>
<dbReference type="InterPro" id="IPR052791">
    <property type="entry name" value="SSM1_domain"/>
</dbReference>
<reference evidence="1 2" key="1">
    <citation type="journal article" date="2010" name="Cell">
        <title>The genome of Naegleria gruberi illuminates early eukaryotic versatility.</title>
        <authorList>
            <person name="Fritz-Laylin L.K."/>
            <person name="Prochnik S.E."/>
            <person name="Ginger M.L."/>
            <person name="Dacks J.B."/>
            <person name="Carpenter M.L."/>
            <person name="Field M.C."/>
            <person name="Kuo A."/>
            <person name="Paredez A."/>
            <person name="Chapman J."/>
            <person name="Pham J."/>
            <person name="Shu S."/>
            <person name="Neupane R."/>
            <person name="Cipriano M."/>
            <person name="Mancuso J."/>
            <person name="Tu H."/>
            <person name="Salamov A."/>
            <person name="Lindquist E."/>
            <person name="Shapiro H."/>
            <person name="Lucas S."/>
            <person name="Grigoriev I.V."/>
            <person name="Cande W.Z."/>
            <person name="Fulton C."/>
            <person name="Rokhsar D.S."/>
            <person name="Dawson S.C."/>
        </authorList>
    </citation>
    <scope>NUCLEOTIDE SEQUENCE [LARGE SCALE GENOMIC DNA]</scope>
    <source>
        <strain evidence="1 2">NEG-M</strain>
    </source>
</reference>
<protein>
    <submittedName>
        <fullName evidence="1">Predicted protein</fullName>
    </submittedName>
</protein>
<proteinExistence type="predicted"/>
<name>D2V7S5_NAEGR</name>
<evidence type="ECO:0000313" key="2">
    <source>
        <dbReference type="Proteomes" id="UP000006671"/>
    </source>
</evidence>
<dbReference type="GO" id="GO:0009166">
    <property type="term" value="P:nucleotide catabolic process"/>
    <property type="evidence" value="ECO:0007669"/>
    <property type="project" value="TreeGrafter"/>
</dbReference>
<dbReference type="GO" id="GO:0008252">
    <property type="term" value="F:nucleotidase activity"/>
    <property type="evidence" value="ECO:0007669"/>
    <property type="project" value="TreeGrafter"/>
</dbReference>
<dbReference type="InParanoid" id="D2V7S5"/>
<organism evidence="2">
    <name type="scientific">Naegleria gruberi</name>
    <name type="common">Amoeba</name>
    <dbReference type="NCBI Taxonomy" id="5762"/>
    <lineage>
        <taxon>Eukaryota</taxon>
        <taxon>Discoba</taxon>
        <taxon>Heterolobosea</taxon>
        <taxon>Tetramitia</taxon>
        <taxon>Eutetramitia</taxon>
        <taxon>Vahlkampfiidae</taxon>
        <taxon>Naegleria</taxon>
    </lineage>
</organism>
<dbReference type="STRING" id="5762.D2V7S5"/>
<keyword evidence="2" id="KW-1185">Reference proteome</keyword>
<dbReference type="InterPro" id="IPR023214">
    <property type="entry name" value="HAD_sf"/>
</dbReference>
<dbReference type="GO" id="GO:0006206">
    <property type="term" value="P:pyrimidine nucleobase metabolic process"/>
    <property type="evidence" value="ECO:0007669"/>
    <property type="project" value="TreeGrafter"/>
</dbReference>
<dbReference type="SUPFAM" id="SSF56784">
    <property type="entry name" value="HAD-like"/>
    <property type="match status" value="1"/>
</dbReference>
<dbReference type="PANTHER" id="PTHR47438:SF1">
    <property type="entry name" value="PHOSPHATE METABOLISM PROTEIN 8-RELATED"/>
    <property type="match status" value="1"/>
</dbReference>
<dbReference type="FunCoup" id="D2V7S5">
    <property type="interactions" value="245"/>
</dbReference>
<accession>D2V7S5</accession>
<dbReference type="InterPro" id="IPR036412">
    <property type="entry name" value="HAD-like_sf"/>
</dbReference>
<dbReference type="KEGG" id="ngr:NAEGRDRAFT_64908"/>
<dbReference type="Proteomes" id="UP000006671">
    <property type="component" value="Unassembled WGS sequence"/>
</dbReference>